<evidence type="ECO:0000313" key="3">
    <source>
        <dbReference type="Proteomes" id="UP000520814"/>
    </source>
</evidence>
<sequence length="349" mass="38543">MGYTRRQIIAAANVGLQLFALAGLVLHSHLASLESLPQPLSSQRISELDDRKVFGWLGNDQLIIGIPEDPLSMGMDHGRASDIFNLKTQTKRPLPSLPTLGSEEDSNRSTPYPSPDGKWLLYTESSYTKDKIIFSRWRLVHPDGSGTQLIPFPAPGDYLSPHWLPDSSGWVGIGSTQDFKRVAYRFAIAGQNLSATRLPVPKHGTLVAITCESELIFNEDRSFRHTAISLNAPGTQPRELDIRHSPLDAHWPGHHGGPWPLAFSQDGKYLFVLGYSTAPQKRIADWLPCFLESPKAGLWRIALHGGAPELLVAGNVTDFSLSPDGTKLLYSQCDFENRATYLLTLPKGK</sequence>
<dbReference type="AlphaFoldDB" id="A0A7W9SN78"/>
<dbReference type="InterPro" id="IPR011042">
    <property type="entry name" value="6-blade_b-propeller_TolB-like"/>
</dbReference>
<dbReference type="Gene3D" id="2.120.10.30">
    <property type="entry name" value="TolB, C-terminal domain"/>
    <property type="match status" value="1"/>
</dbReference>
<organism evidence="2 3">
    <name type="scientific">Armatimonas rosea</name>
    <dbReference type="NCBI Taxonomy" id="685828"/>
    <lineage>
        <taxon>Bacteria</taxon>
        <taxon>Bacillati</taxon>
        <taxon>Armatimonadota</taxon>
        <taxon>Armatimonadia</taxon>
        <taxon>Armatimonadales</taxon>
        <taxon>Armatimonadaceae</taxon>
        <taxon>Armatimonas</taxon>
    </lineage>
</organism>
<keyword evidence="3" id="KW-1185">Reference proteome</keyword>
<name>A0A7W9SN78_ARMRO</name>
<dbReference type="EMBL" id="JACHGW010000001">
    <property type="protein sequence ID" value="MBB6049716.1"/>
    <property type="molecule type" value="Genomic_DNA"/>
</dbReference>
<evidence type="ECO:0000313" key="2">
    <source>
        <dbReference type="EMBL" id="MBB6049716.1"/>
    </source>
</evidence>
<reference evidence="2 3" key="1">
    <citation type="submission" date="2020-08" db="EMBL/GenBank/DDBJ databases">
        <title>Genomic Encyclopedia of Type Strains, Phase IV (KMG-IV): sequencing the most valuable type-strain genomes for metagenomic binning, comparative biology and taxonomic classification.</title>
        <authorList>
            <person name="Goeker M."/>
        </authorList>
    </citation>
    <scope>NUCLEOTIDE SEQUENCE [LARGE SCALE GENOMIC DNA]</scope>
    <source>
        <strain evidence="2 3">DSM 23562</strain>
    </source>
</reference>
<proteinExistence type="predicted"/>
<comment type="caution">
    <text evidence="2">The sequence shown here is derived from an EMBL/GenBank/DDBJ whole genome shotgun (WGS) entry which is preliminary data.</text>
</comment>
<protein>
    <submittedName>
        <fullName evidence="2">Tol biopolymer transport system component</fullName>
    </submittedName>
</protein>
<accession>A0A7W9SN78</accession>
<evidence type="ECO:0000256" key="1">
    <source>
        <dbReference type="SAM" id="MobiDB-lite"/>
    </source>
</evidence>
<dbReference type="Proteomes" id="UP000520814">
    <property type="component" value="Unassembled WGS sequence"/>
</dbReference>
<dbReference type="InterPro" id="IPR011659">
    <property type="entry name" value="WD40"/>
</dbReference>
<dbReference type="Pfam" id="PF07676">
    <property type="entry name" value="PD40"/>
    <property type="match status" value="1"/>
</dbReference>
<dbReference type="SUPFAM" id="SSF82171">
    <property type="entry name" value="DPP6 N-terminal domain-like"/>
    <property type="match status" value="1"/>
</dbReference>
<dbReference type="RefSeq" id="WP_184193311.1">
    <property type="nucleotide sequence ID" value="NZ_JACHGW010000001.1"/>
</dbReference>
<feature type="region of interest" description="Disordered" evidence="1">
    <location>
        <begin position="91"/>
        <end position="114"/>
    </location>
</feature>
<gene>
    <name evidence="2" type="ORF">HNQ39_001478</name>
</gene>